<dbReference type="SUPFAM" id="SSF57884">
    <property type="entry name" value="Ada DNA repair protein, N-terminal domain (N-Ada 10)"/>
    <property type="match status" value="1"/>
</dbReference>
<organism evidence="3 4">
    <name type="scientific">Flavobacterium suzhouense</name>
    <dbReference type="NCBI Taxonomy" id="1529638"/>
    <lineage>
        <taxon>Bacteria</taxon>
        <taxon>Pseudomonadati</taxon>
        <taxon>Bacteroidota</taxon>
        <taxon>Flavobacteriia</taxon>
        <taxon>Flavobacteriales</taxon>
        <taxon>Flavobacteriaceae</taxon>
        <taxon>Flavobacterium</taxon>
    </lineage>
</organism>
<evidence type="ECO:0000259" key="2">
    <source>
        <dbReference type="Pfam" id="PF02805"/>
    </source>
</evidence>
<keyword evidence="1" id="KW-0010">Activator</keyword>
<accession>A0ABW5NSC6</accession>
<sequence length="83" mass="9671">MIAHKQLLPEELRALIKARVLIFGGNKKLKIFGKLNCASGKRMKTDNRVFFTTSEEAKFFGYRPCGHCMKEEYKIWKKENGFV</sequence>
<proteinExistence type="predicted"/>
<name>A0ABW5NSC6_9FLAO</name>
<evidence type="ECO:0000256" key="1">
    <source>
        <dbReference type="ARBA" id="ARBA00023159"/>
    </source>
</evidence>
<evidence type="ECO:0000313" key="3">
    <source>
        <dbReference type="EMBL" id="MFD2600938.1"/>
    </source>
</evidence>
<keyword evidence="4" id="KW-1185">Reference proteome</keyword>
<gene>
    <name evidence="3" type="ORF">ACFSR3_02610</name>
</gene>
<dbReference type="InterPro" id="IPR004026">
    <property type="entry name" value="Ada_DNA_repair_Zn-bd"/>
</dbReference>
<evidence type="ECO:0000313" key="4">
    <source>
        <dbReference type="Proteomes" id="UP001597480"/>
    </source>
</evidence>
<feature type="domain" description="Ada DNA repair metal-binding" evidence="2">
    <location>
        <begin position="22"/>
        <end position="69"/>
    </location>
</feature>
<protein>
    <submittedName>
        <fullName evidence="3">Ada metal-binding domain-containing protein</fullName>
    </submittedName>
</protein>
<dbReference type="EMBL" id="JBHUMD010000004">
    <property type="protein sequence ID" value="MFD2600938.1"/>
    <property type="molecule type" value="Genomic_DNA"/>
</dbReference>
<dbReference type="RefSeq" id="WP_379819600.1">
    <property type="nucleotide sequence ID" value="NZ_JBHUMD010000004.1"/>
</dbReference>
<comment type="caution">
    <text evidence="3">The sequence shown here is derived from an EMBL/GenBank/DDBJ whole genome shotgun (WGS) entry which is preliminary data.</text>
</comment>
<dbReference type="Proteomes" id="UP001597480">
    <property type="component" value="Unassembled WGS sequence"/>
</dbReference>
<dbReference type="Gene3D" id="3.40.10.10">
    <property type="entry name" value="DNA Methylphosphotriester Repair Domain"/>
    <property type="match status" value="1"/>
</dbReference>
<dbReference type="InterPro" id="IPR035451">
    <property type="entry name" value="Ada-like_dom_sf"/>
</dbReference>
<reference evidence="4" key="1">
    <citation type="journal article" date="2019" name="Int. J. Syst. Evol. Microbiol.">
        <title>The Global Catalogue of Microorganisms (GCM) 10K type strain sequencing project: providing services to taxonomists for standard genome sequencing and annotation.</title>
        <authorList>
            <consortium name="The Broad Institute Genomics Platform"/>
            <consortium name="The Broad Institute Genome Sequencing Center for Infectious Disease"/>
            <person name="Wu L."/>
            <person name="Ma J."/>
        </authorList>
    </citation>
    <scope>NUCLEOTIDE SEQUENCE [LARGE SCALE GENOMIC DNA]</scope>
    <source>
        <strain evidence="4">KCTC 42107</strain>
    </source>
</reference>
<dbReference type="Pfam" id="PF02805">
    <property type="entry name" value="Ada_Zn_binding"/>
    <property type="match status" value="1"/>
</dbReference>